<evidence type="ECO:0000256" key="4">
    <source>
        <dbReference type="ARBA" id="ARBA00022759"/>
    </source>
</evidence>
<feature type="compositionally biased region" description="Low complexity" evidence="6">
    <location>
        <begin position="1200"/>
        <end position="1213"/>
    </location>
</feature>
<accession>H3GUE6</accession>
<feature type="compositionally biased region" description="Basic and acidic residues" evidence="6">
    <location>
        <begin position="316"/>
        <end position="331"/>
    </location>
</feature>
<dbReference type="InterPro" id="IPR001878">
    <property type="entry name" value="Znf_CCHC"/>
</dbReference>
<dbReference type="InterPro" id="IPR043128">
    <property type="entry name" value="Rev_trsase/Diguanyl_cyclase"/>
</dbReference>
<proteinExistence type="predicted"/>
<keyword evidence="5" id="KW-0862">Zinc</keyword>
<dbReference type="SUPFAM" id="SSF56672">
    <property type="entry name" value="DNA/RNA polymerases"/>
    <property type="match status" value="2"/>
</dbReference>
<dbReference type="EnsemblProtists" id="Phyra80841">
    <property type="protein sequence ID" value="Phyra80841"/>
    <property type="gene ID" value="Phyra80841"/>
</dbReference>
<dbReference type="VEuPathDB" id="FungiDB:KRP23_5383"/>
<dbReference type="Pfam" id="PF00078">
    <property type="entry name" value="RVT_1"/>
    <property type="match status" value="2"/>
</dbReference>
<feature type="region of interest" description="Disordered" evidence="6">
    <location>
        <begin position="232"/>
        <end position="349"/>
    </location>
</feature>
<feature type="region of interest" description="Disordered" evidence="6">
    <location>
        <begin position="382"/>
        <end position="406"/>
    </location>
</feature>
<dbReference type="HOGENOM" id="CLU_249369_0_0_1"/>
<keyword evidence="5" id="KW-0479">Metal-binding</keyword>
<dbReference type="Gene3D" id="3.10.10.10">
    <property type="entry name" value="HIV Type 1 Reverse Transcriptase, subunit A, domain 1"/>
    <property type="match status" value="2"/>
</dbReference>
<keyword evidence="4" id="KW-0255">Endonuclease</keyword>
<dbReference type="InterPro" id="IPR043502">
    <property type="entry name" value="DNA/RNA_pol_sf"/>
</dbReference>
<dbReference type="InterPro" id="IPR005162">
    <property type="entry name" value="Retrotrans_gag_dom"/>
</dbReference>
<keyword evidence="3" id="KW-0540">Nuclease</keyword>
<evidence type="ECO:0008006" key="11">
    <source>
        <dbReference type="Google" id="ProtNLM"/>
    </source>
</evidence>
<evidence type="ECO:0000259" key="7">
    <source>
        <dbReference type="PROSITE" id="PS50158"/>
    </source>
</evidence>
<dbReference type="Gene3D" id="2.40.70.10">
    <property type="entry name" value="Acid Proteases"/>
    <property type="match status" value="2"/>
</dbReference>
<evidence type="ECO:0000313" key="10">
    <source>
        <dbReference type="Proteomes" id="UP000005238"/>
    </source>
</evidence>
<dbReference type="InterPro" id="IPR036875">
    <property type="entry name" value="Znf_CCHC_sf"/>
</dbReference>
<dbReference type="InterPro" id="IPR050951">
    <property type="entry name" value="Retrovirus_Pol_polyprotein"/>
</dbReference>
<feature type="compositionally biased region" description="Polar residues" evidence="6">
    <location>
        <begin position="1292"/>
        <end position="1301"/>
    </location>
</feature>
<dbReference type="PROSITE" id="PS50158">
    <property type="entry name" value="ZF_CCHC"/>
    <property type="match status" value="1"/>
</dbReference>
<feature type="compositionally biased region" description="Low complexity" evidence="6">
    <location>
        <begin position="332"/>
        <end position="343"/>
    </location>
</feature>
<feature type="region of interest" description="Disordered" evidence="6">
    <location>
        <begin position="958"/>
        <end position="1008"/>
    </location>
</feature>
<dbReference type="GO" id="GO:0003676">
    <property type="term" value="F:nucleic acid binding"/>
    <property type="evidence" value="ECO:0007669"/>
    <property type="project" value="InterPro"/>
</dbReference>
<reference evidence="9" key="2">
    <citation type="submission" date="2015-06" db="UniProtKB">
        <authorList>
            <consortium name="EnsemblProtists"/>
        </authorList>
    </citation>
    <scope>IDENTIFICATION</scope>
    <source>
        <strain evidence="9">Pr102</strain>
    </source>
</reference>
<feature type="compositionally biased region" description="Polar residues" evidence="6">
    <location>
        <begin position="977"/>
        <end position="1000"/>
    </location>
</feature>
<dbReference type="InterPro" id="IPR000477">
    <property type="entry name" value="RT_dom"/>
</dbReference>
<dbReference type="Gene3D" id="3.30.70.270">
    <property type="match status" value="4"/>
</dbReference>
<dbReference type="eggNOG" id="KOG0017">
    <property type="taxonomic scope" value="Eukaryota"/>
</dbReference>
<evidence type="ECO:0000259" key="8">
    <source>
        <dbReference type="PROSITE" id="PS50878"/>
    </source>
</evidence>
<protein>
    <recommendedName>
        <fullName evidence="11">Reverse transcriptase</fullName>
    </recommendedName>
</protein>
<keyword evidence="4" id="KW-0378">Hydrolase</keyword>
<dbReference type="SMART" id="SM00343">
    <property type="entry name" value="ZnF_C2HC"/>
    <property type="match status" value="1"/>
</dbReference>
<dbReference type="VEuPathDB" id="FungiDB:KRP23_5223"/>
<keyword evidence="5" id="KW-0863">Zinc-finger</keyword>
<dbReference type="InParanoid" id="H3GUE6"/>
<dbReference type="Gene3D" id="4.10.60.10">
    <property type="entry name" value="Zinc finger, CCHC-type"/>
    <property type="match status" value="1"/>
</dbReference>
<dbReference type="InterPro" id="IPR021109">
    <property type="entry name" value="Peptidase_aspartic_dom_sf"/>
</dbReference>
<dbReference type="EMBL" id="DS566050">
    <property type="status" value="NOT_ANNOTATED_CDS"/>
    <property type="molecule type" value="Genomic_DNA"/>
</dbReference>
<dbReference type="GO" id="GO:0016779">
    <property type="term" value="F:nucleotidyltransferase activity"/>
    <property type="evidence" value="ECO:0007669"/>
    <property type="project" value="UniProtKB-KW"/>
</dbReference>
<evidence type="ECO:0000256" key="3">
    <source>
        <dbReference type="ARBA" id="ARBA00022722"/>
    </source>
</evidence>
<dbReference type="Proteomes" id="UP000005238">
    <property type="component" value="Unassembled WGS sequence"/>
</dbReference>
<reference evidence="10" key="1">
    <citation type="journal article" date="2006" name="Science">
        <title>Phytophthora genome sequences uncover evolutionary origins and mechanisms of pathogenesis.</title>
        <authorList>
            <person name="Tyler B.M."/>
            <person name="Tripathy S."/>
            <person name="Zhang X."/>
            <person name="Dehal P."/>
            <person name="Jiang R.H."/>
            <person name="Aerts A."/>
            <person name="Arredondo F.D."/>
            <person name="Baxter L."/>
            <person name="Bensasson D."/>
            <person name="Beynon J.L."/>
            <person name="Chapman J."/>
            <person name="Damasceno C.M."/>
            <person name="Dorrance A.E."/>
            <person name="Dou D."/>
            <person name="Dickerman A.W."/>
            <person name="Dubchak I.L."/>
            <person name="Garbelotto M."/>
            <person name="Gijzen M."/>
            <person name="Gordon S.G."/>
            <person name="Govers F."/>
            <person name="Grunwald N.J."/>
            <person name="Huang W."/>
            <person name="Ivors K.L."/>
            <person name="Jones R.W."/>
            <person name="Kamoun S."/>
            <person name="Krampis K."/>
            <person name="Lamour K.H."/>
            <person name="Lee M.K."/>
            <person name="McDonald W.H."/>
            <person name="Medina M."/>
            <person name="Meijer H.J."/>
            <person name="Nordberg E.K."/>
            <person name="Maclean D.J."/>
            <person name="Ospina-Giraldo M.D."/>
            <person name="Morris P.F."/>
            <person name="Phuntumart V."/>
            <person name="Putnam N.H."/>
            <person name="Rash S."/>
            <person name="Rose J.K."/>
            <person name="Sakihama Y."/>
            <person name="Salamov A.A."/>
            <person name="Savidor A."/>
            <person name="Scheuring C.F."/>
            <person name="Smith B.M."/>
            <person name="Sobral B.W."/>
            <person name="Terry A."/>
            <person name="Torto-Alalibo T.A."/>
            <person name="Win J."/>
            <person name="Xu Z."/>
            <person name="Zhang H."/>
            <person name="Grigoriev I.V."/>
            <person name="Rokhsar D.S."/>
            <person name="Boore J.L."/>
        </authorList>
    </citation>
    <scope>NUCLEOTIDE SEQUENCE [LARGE SCALE GENOMIC DNA]</scope>
    <source>
        <strain evidence="10">Pr102</strain>
    </source>
</reference>
<evidence type="ECO:0000256" key="2">
    <source>
        <dbReference type="ARBA" id="ARBA00022695"/>
    </source>
</evidence>
<organism evidence="9 10">
    <name type="scientific">Phytophthora ramorum</name>
    <name type="common">Sudden oak death agent</name>
    <dbReference type="NCBI Taxonomy" id="164328"/>
    <lineage>
        <taxon>Eukaryota</taxon>
        <taxon>Sar</taxon>
        <taxon>Stramenopiles</taxon>
        <taxon>Oomycota</taxon>
        <taxon>Peronosporomycetes</taxon>
        <taxon>Peronosporales</taxon>
        <taxon>Peronosporaceae</taxon>
        <taxon>Phytophthora</taxon>
    </lineage>
</organism>
<dbReference type="Pfam" id="PF03732">
    <property type="entry name" value="Retrotrans_gag"/>
    <property type="match status" value="1"/>
</dbReference>
<dbReference type="FunFam" id="3.30.70.270:FF:000003">
    <property type="entry name" value="Transposon Ty3-G Gag-Pol polyprotein"/>
    <property type="match status" value="1"/>
</dbReference>
<name>H3GUE6_PHYRM</name>
<dbReference type="CDD" id="cd01647">
    <property type="entry name" value="RT_LTR"/>
    <property type="match status" value="2"/>
</dbReference>
<dbReference type="FunFam" id="3.30.70.270:FF:000020">
    <property type="entry name" value="Transposon Tf2-6 polyprotein-like Protein"/>
    <property type="match status" value="1"/>
</dbReference>
<dbReference type="PROSITE" id="PS50878">
    <property type="entry name" value="RT_POL"/>
    <property type="match status" value="1"/>
</dbReference>
<feature type="region of interest" description="Disordered" evidence="6">
    <location>
        <begin position="74"/>
        <end position="96"/>
    </location>
</feature>
<dbReference type="SUPFAM" id="SSF57756">
    <property type="entry name" value="Retrovirus zinc finger-like domains"/>
    <property type="match status" value="1"/>
</dbReference>
<dbReference type="Pfam" id="PF08284">
    <property type="entry name" value="RVP_2"/>
    <property type="match status" value="2"/>
</dbReference>
<dbReference type="VEuPathDB" id="FungiDB:KRP22_2513"/>
<keyword evidence="2" id="KW-0548">Nucleotidyltransferase</keyword>
<dbReference type="GO" id="GO:0008270">
    <property type="term" value="F:zinc ion binding"/>
    <property type="evidence" value="ECO:0007669"/>
    <property type="project" value="UniProtKB-KW"/>
</dbReference>
<dbReference type="PANTHER" id="PTHR37984:SF5">
    <property type="entry name" value="PROTEIN NYNRIN-LIKE"/>
    <property type="match status" value="1"/>
</dbReference>
<evidence type="ECO:0000256" key="6">
    <source>
        <dbReference type="SAM" id="MobiDB-lite"/>
    </source>
</evidence>
<sequence>MARYLVSNIVTNPIDEATKVVTFMKGLRDWPVKTYLFREYPNTLEAAIALAMQEEFSLRQAKLHVNAPRLLPRPVVRPSGGPEPMDLSSATAAGSQQRHGSTNVRCFRCGNIGHYARECARGEEPSWRYWVSSRAIKKLEGPAGAGRPAGDAIERVDIGHAAMKITAPSESQSHCKKQDDKPNLVILKKEFVDELIVLELDDKFDMVLGMPWLARHDPVIDWTKRTIMRFGSSSSATESDGPVGAAHAPRGACGPPLETARNAAVSGHPMRTPTTARVVGRRCEPNQQGLVQSDSRGSRSVRGDAVVSTGNVDTQLVERHSAVRRRGKEDASALGADAASSADGCKRPAPEMLASSRAAGLHDEAVRDQAGLERVRPRVKPAGEYKEQLSTAGPGQEETRGAGLRTKSERCKLSKLRKSRSGTETLQAVSAGQTQELETTVETLSVLTRTSIGLQYKKMRLDNPPTLASELMLLPVTSWKRFARELHDGRIEQICILSDVERMTCEAEELNQLISEGADALSAKSKKERFDEQGWDSLKASPFYKVLREYKDVLPDDIPAELPQDKGVQHEIDLVPGTKYYVTRQWPLPREQVKAIDDFFESRRKAGQVRESKSPHSAPAFCVMKPQGGWRIVHAYNKLNDATVPAQTPIPRKDVIIDSMTSSTIFSTLDLRDGFYQILMRESDIPLTAGLKNAPATFNRCVTHLLRSVRDFAPSYFDDVFIHSRAVNGKSDVEMHTEHLRKLLELMRKHKLYANLKKCIFGATEIPVLGCLVGKNGELQQFLGLATYLCKYVSNYAGKIRPLSQLLKKEAAWEWTADCQQAFEAVKQGLTEAPILAVADQDRPFHVVTYEEFKEELKLAFEPPQNEFRSRAEFLDLQQGKHDVHAYAQRARYLVSNIVANPIDEATKVVTFMKGLRDWPVKTYLFREYPNTLEAAIALAMQEEFSLRQAKLHVNAPRLMPRPVARPSGGPEPMDLSSATAAGSQQRRGSTNIAAPSESQSHCKKQDDKPNLVILKSLPRLDFEEDKTPRGLLEVRLATGVVVRTEKRIVRVRFSYQEKEFDDELIVLELDDKFDMVLGMPWLARHDPVIDWTKRTIVRFGSSSSATESDGPVGAAHAPRGACGPPPETARNAAVSGHPKRTPTTARVVGRRCEPNQQGLIRSDSRGSRSVRGDAVMSTDNVDTQFVERHSAVRRRGKESASALGADAASSADGCKRPAPEMLASSRAAGLHDEAVRDQAGLERVRPRVKPAGEYKEQLSTAGPGQEETRGAGLRTRSEQRKREKLRKSRSGTETLQAVSAGQTQELETTVETLSVLTRTSIGLQYKKMRLDNPPTLASELMSLPICILSDVERMTCEAEELNQLISEGADALSAKSKKERFDEQGWDSLKASPFYKVLREYKDVLPDDIPAELPQDKGVQHEIDLVPGTKYCVTRQWPLPREQVKAIDDFFESRRNAGQVRESKSPHSAPTFCVKKPQGGRRIVHAYNKLNDATVPAQTPIPRKDVIIDSMTSSTVFSTLDLRDGFYHILMHESDIPLTAVSTPSGMLWEWLVMSQGLKNAPATFNRCVTHLLRSVRDFAPSYFDDVFIHSRAVNGRSDVEMHAEHLRKFLELMRKHKLYANLKKCIFGATEIPVLGCLVGKNGVRPDPGKVRVINEWPTPSNVKELRQFLGLATYLCKYVSNYAGKIRPLSQLLKKEAAWEWTADCQQALEAVTQGLTEAPILAVADQDRPFHVVVIVWFTTNRVS</sequence>
<dbReference type="GO" id="GO:0004519">
    <property type="term" value="F:endonuclease activity"/>
    <property type="evidence" value="ECO:0007669"/>
    <property type="project" value="UniProtKB-KW"/>
</dbReference>
<feature type="domain" description="CCHC-type" evidence="7">
    <location>
        <begin position="105"/>
        <end position="119"/>
    </location>
</feature>
<dbReference type="Pfam" id="PF00098">
    <property type="entry name" value="zf-CCHC"/>
    <property type="match status" value="1"/>
</dbReference>
<keyword evidence="10" id="KW-1185">Reference proteome</keyword>
<evidence type="ECO:0000313" key="9">
    <source>
        <dbReference type="EnsemblProtists" id="Phyra80841"/>
    </source>
</evidence>
<evidence type="ECO:0000256" key="5">
    <source>
        <dbReference type="PROSITE-ProRule" id="PRU00047"/>
    </source>
</evidence>
<feature type="region of interest" description="Disordered" evidence="6">
    <location>
        <begin position="1103"/>
        <end position="1219"/>
    </location>
</feature>
<dbReference type="FunFam" id="3.30.70.270:FF:000063">
    <property type="entry name" value="Zinc knuckle domaincontaining protein"/>
    <property type="match status" value="1"/>
</dbReference>
<feature type="compositionally biased region" description="Low complexity" evidence="6">
    <location>
        <begin position="293"/>
        <end position="308"/>
    </location>
</feature>
<feature type="region of interest" description="Disordered" evidence="6">
    <location>
        <begin position="1249"/>
        <end position="1301"/>
    </location>
</feature>
<evidence type="ECO:0000256" key="1">
    <source>
        <dbReference type="ARBA" id="ARBA00022679"/>
    </source>
</evidence>
<keyword evidence="1" id="KW-0808">Transferase</keyword>
<feature type="domain" description="Reverse transcriptase" evidence="8">
    <location>
        <begin position="1456"/>
        <end position="1676"/>
    </location>
</feature>
<dbReference type="PANTHER" id="PTHR37984">
    <property type="entry name" value="PROTEIN CBG26694"/>
    <property type="match status" value="1"/>
</dbReference>
<dbReference type="CDD" id="cd00303">
    <property type="entry name" value="retropepsin_like"/>
    <property type="match status" value="1"/>
</dbReference>